<dbReference type="AlphaFoldDB" id="A0A401J673"/>
<dbReference type="SUPFAM" id="SSF52540">
    <property type="entry name" value="P-loop containing nucleoside triphosphate hydrolases"/>
    <property type="match status" value="1"/>
</dbReference>
<evidence type="ECO:0000313" key="5">
    <source>
        <dbReference type="Proteomes" id="UP000290975"/>
    </source>
</evidence>
<dbReference type="EMBL" id="BBQY01000023">
    <property type="protein sequence ID" value="GBH32149.1"/>
    <property type="molecule type" value="Genomic_DNA"/>
</dbReference>
<gene>
    <name evidence="4" type="ORF">MBESOW_P3410</name>
</gene>
<dbReference type="PANTHER" id="PTHR24220">
    <property type="entry name" value="IMPORT ATP-BINDING PROTEIN"/>
    <property type="match status" value="1"/>
</dbReference>
<dbReference type="InterPro" id="IPR017871">
    <property type="entry name" value="ABC_transporter-like_CS"/>
</dbReference>
<keyword evidence="2 4" id="KW-0067">ATP-binding</keyword>
<evidence type="ECO:0000313" key="4">
    <source>
        <dbReference type="EMBL" id="GBH32149.1"/>
    </source>
</evidence>
<dbReference type="SMART" id="SM00382">
    <property type="entry name" value="AAA"/>
    <property type="match status" value="1"/>
</dbReference>
<dbReference type="GO" id="GO:0005524">
    <property type="term" value="F:ATP binding"/>
    <property type="evidence" value="ECO:0007669"/>
    <property type="project" value="UniProtKB-KW"/>
</dbReference>
<dbReference type="STRING" id="1192759.GCA_000277525_00440"/>
<dbReference type="Proteomes" id="UP000290975">
    <property type="component" value="Unassembled WGS sequence"/>
</dbReference>
<feature type="domain" description="ABC transporter" evidence="3">
    <location>
        <begin position="9"/>
        <end position="222"/>
    </location>
</feature>
<evidence type="ECO:0000256" key="2">
    <source>
        <dbReference type="ARBA" id="ARBA00022840"/>
    </source>
</evidence>
<evidence type="ECO:0000259" key="3">
    <source>
        <dbReference type="PROSITE" id="PS50893"/>
    </source>
</evidence>
<keyword evidence="5" id="KW-1185">Reference proteome</keyword>
<dbReference type="Pfam" id="PF00005">
    <property type="entry name" value="ABC_tran"/>
    <property type="match status" value="1"/>
</dbReference>
<dbReference type="PANTHER" id="PTHR24220:SF659">
    <property type="entry name" value="TRANSPORTER, PUTATIVE-RELATED"/>
    <property type="match status" value="1"/>
</dbReference>
<dbReference type="PROSITE" id="PS50893">
    <property type="entry name" value="ABC_TRANSPORTER_2"/>
    <property type="match status" value="1"/>
</dbReference>
<keyword evidence="1" id="KW-0547">Nucleotide-binding</keyword>
<proteinExistence type="predicted"/>
<dbReference type="InterPro" id="IPR015854">
    <property type="entry name" value="ABC_transpr_LolD-like"/>
</dbReference>
<dbReference type="Gene3D" id="3.40.50.300">
    <property type="entry name" value="P-loop containing nucleotide triphosphate hydrolases"/>
    <property type="match status" value="1"/>
</dbReference>
<dbReference type="RefSeq" id="WP_130754069.1">
    <property type="nucleotide sequence ID" value="NZ_BBQY01000023.1"/>
</dbReference>
<dbReference type="InterPro" id="IPR027417">
    <property type="entry name" value="P-loop_NTPase"/>
</dbReference>
<dbReference type="InterPro" id="IPR003439">
    <property type="entry name" value="ABC_transporter-like_ATP-bd"/>
</dbReference>
<reference evidence="4 5" key="1">
    <citation type="submission" date="2014-12" db="EMBL/GenBank/DDBJ databases">
        <title>Whole genome sequencing of Sphingobium xenophagum OW59.</title>
        <authorList>
            <person name="Ohta Y."/>
            <person name="Nishi S."/>
            <person name="Hatada Y."/>
        </authorList>
    </citation>
    <scope>NUCLEOTIDE SEQUENCE [LARGE SCALE GENOMIC DNA]</scope>
    <source>
        <strain evidence="4 5">OW59</strain>
    </source>
</reference>
<comment type="caution">
    <text evidence="4">The sequence shown here is derived from an EMBL/GenBank/DDBJ whole genome shotgun (WGS) entry which is preliminary data.</text>
</comment>
<dbReference type="GO" id="GO:0005886">
    <property type="term" value="C:plasma membrane"/>
    <property type="evidence" value="ECO:0007669"/>
    <property type="project" value="TreeGrafter"/>
</dbReference>
<name>A0A401J673_SPHXE</name>
<sequence length="223" mass="23416">MQSPATPVLDIAGLTHGYGPTPVLNDLAIRLDRGVHHLLLGPSGSGKTTLVHAISGLLAPDKGQIMVDGEAMTGRSQTARDALRRNKIGLIFQSLRLVSALTVRQNLHLAGRLSGHPTTNDAIDGLLAQLGIAHRAAAKPRRLSQGEAQRAAIARALIGRPSLLIADEPTSALDDDNAARVASLLIEAADRNGSTLLIATHDQRLRTLIPHTITLGAQGGTIQ</sequence>
<dbReference type="InterPro" id="IPR003593">
    <property type="entry name" value="AAA+_ATPase"/>
</dbReference>
<dbReference type="GO" id="GO:0016887">
    <property type="term" value="F:ATP hydrolysis activity"/>
    <property type="evidence" value="ECO:0007669"/>
    <property type="project" value="InterPro"/>
</dbReference>
<accession>A0A401J673</accession>
<organism evidence="4 5">
    <name type="scientific">Sphingobium xenophagum</name>
    <dbReference type="NCBI Taxonomy" id="121428"/>
    <lineage>
        <taxon>Bacteria</taxon>
        <taxon>Pseudomonadati</taxon>
        <taxon>Pseudomonadota</taxon>
        <taxon>Alphaproteobacteria</taxon>
        <taxon>Sphingomonadales</taxon>
        <taxon>Sphingomonadaceae</taxon>
        <taxon>Sphingobium</taxon>
    </lineage>
</organism>
<dbReference type="PROSITE" id="PS00211">
    <property type="entry name" value="ABC_TRANSPORTER_1"/>
    <property type="match status" value="1"/>
</dbReference>
<dbReference type="GO" id="GO:0022857">
    <property type="term" value="F:transmembrane transporter activity"/>
    <property type="evidence" value="ECO:0007669"/>
    <property type="project" value="TreeGrafter"/>
</dbReference>
<protein>
    <submittedName>
        <fullName evidence="4">ABC transport system ATP-binding protein</fullName>
    </submittedName>
</protein>
<evidence type="ECO:0000256" key="1">
    <source>
        <dbReference type="ARBA" id="ARBA00022741"/>
    </source>
</evidence>